<dbReference type="PANTHER" id="PTHR12911">
    <property type="entry name" value="SAD1/UNC-84-LIKE PROTEIN-RELATED"/>
    <property type="match status" value="1"/>
</dbReference>
<evidence type="ECO:0000256" key="3">
    <source>
        <dbReference type="ARBA" id="ARBA00022989"/>
    </source>
</evidence>
<dbReference type="AlphaFoldDB" id="A0A9Y3RSN3"/>
<dbReference type="PANTHER" id="PTHR12911:SF8">
    <property type="entry name" value="KLAROID PROTEIN-RELATED"/>
    <property type="match status" value="1"/>
</dbReference>
<feature type="transmembrane region" description="Helical" evidence="5">
    <location>
        <begin position="72"/>
        <end position="98"/>
    </location>
</feature>
<dbReference type="GO" id="GO:0034993">
    <property type="term" value="C:meiotic nuclear membrane microtubule tethering complex"/>
    <property type="evidence" value="ECO:0007669"/>
    <property type="project" value="TreeGrafter"/>
</dbReference>
<dbReference type="Proteomes" id="UP000695023">
    <property type="component" value="Unplaced"/>
</dbReference>
<dbReference type="GO" id="GO:0043495">
    <property type="term" value="F:protein-membrane adaptor activity"/>
    <property type="evidence" value="ECO:0007669"/>
    <property type="project" value="TreeGrafter"/>
</dbReference>
<dbReference type="InterPro" id="IPR012919">
    <property type="entry name" value="SUN_dom"/>
</dbReference>
<keyword evidence="3 5" id="KW-1133">Transmembrane helix</keyword>
<dbReference type="InterPro" id="IPR045119">
    <property type="entry name" value="SUN1-5"/>
</dbReference>
<dbReference type="Pfam" id="PF07738">
    <property type="entry name" value="Sad1_UNC"/>
    <property type="match status" value="1"/>
</dbReference>
<evidence type="ECO:0000256" key="1">
    <source>
        <dbReference type="ARBA" id="ARBA00004540"/>
    </source>
</evidence>
<keyword evidence="7" id="KW-1185">Reference proteome</keyword>
<keyword evidence="4 5" id="KW-0472">Membrane</keyword>
<dbReference type="GO" id="GO:0005637">
    <property type="term" value="C:nuclear inner membrane"/>
    <property type="evidence" value="ECO:0007669"/>
    <property type="project" value="UniProtKB-SubCell"/>
</dbReference>
<accession>A0A9Y3RSN3</accession>
<evidence type="ECO:0000313" key="7">
    <source>
        <dbReference type="Proteomes" id="UP000695023"/>
    </source>
</evidence>
<evidence type="ECO:0000256" key="5">
    <source>
        <dbReference type="SAM" id="Phobius"/>
    </source>
</evidence>
<organism evidence="7 8">
    <name type="scientific">Pundamilia nyererei</name>
    <dbReference type="NCBI Taxonomy" id="303518"/>
    <lineage>
        <taxon>Eukaryota</taxon>
        <taxon>Metazoa</taxon>
        <taxon>Chordata</taxon>
        <taxon>Craniata</taxon>
        <taxon>Vertebrata</taxon>
        <taxon>Euteleostomi</taxon>
        <taxon>Actinopterygii</taxon>
        <taxon>Neopterygii</taxon>
        <taxon>Teleostei</taxon>
        <taxon>Neoteleostei</taxon>
        <taxon>Acanthomorphata</taxon>
        <taxon>Ovalentaria</taxon>
        <taxon>Cichlomorphae</taxon>
        <taxon>Cichliformes</taxon>
        <taxon>Cichlidae</taxon>
        <taxon>African cichlids</taxon>
        <taxon>Pseudocrenilabrinae</taxon>
        <taxon>Haplochromini</taxon>
        <taxon>Pundamilia</taxon>
    </lineage>
</organism>
<name>A0A9Y3RSN3_9CICH</name>
<evidence type="ECO:0000256" key="4">
    <source>
        <dbReference type="ARBA" id="ARBA00023136"/>
    </source>
</evidence>
<dbReference type="PROSITE" id="PS51469">
    <property type="entry name" value="SUN"/>
    <property type="match status" value="1"/>
</dbReference>
<feature type="domain" description="SUN" evidence="6">
    <location>
        <begin position="146"/>
        <end position="312"/>
    </location>
</feature>
<evidence type="ECO:0000256" key="2">
    <source>
        <dbReference type="ARBA" id="ARBA00022692"/>
    </source>
</evidence>
<protein>
    <submittedName>
        <fullName evidence="8 9">SUN domain-containing protein 2-like</fullName>
    </submittedName>
</protein>
<dbReference type="RefSeq" id="XP_005746883.1">
    <property type="nucleotide sequence ID" value="XM_005746826.1"/>
</dbReference>
<evidence type="ECO:0000313" key="9">
    <source>
        <dbReference type="RefSeq" id="XP_005746883.1"/>
    </source>
</evidence>
<keyword evidence="2 5" id="KW-0812">Transmembrane</keyword>
<sequence length="316" mass="36012">MLKRSSRLQSNGYYNSTGEPVISYKERLYGVFKRRRFHFRNGEERHFEHDLEHKICTSDAEPGCGSTKRKTFLLIFLVFSFGLLFSLAVFTGISSVIVTKIFTTSSKQAWKQLEELQSELASLKEKIDFLVPVADRMPNFALESLGARIIYDKTSESYPPDKPVLRIFGFTLICPNQRPYRSPRILLEGRAPMLPGQCWAFGGSQGQISIELAQYITISHVSLGHIPQMLSPYLTVSSAPRKFSVFGNQHAEDPVIYLGTFQYNPKGGPLQTFKIAESNISVVKYVTLRIHDNWGNSQYSCIYSFRVHGKLAWHEH</sequence>
<evidence type="ECO:0000313" key="8">
    <source>
        <dbReference type="RefSeq" id="XP_005746882.1"/>
    </source>
</evidence>
<comment type="subcellular location">
    <subcellularLocation>
        <location evidence="1">Nucleus inner membrane</location>
    </subcellularLocation>
</comment>
<evidence type="ECO:0000259" key="6">
    <source>
        <dbReference type="PROSITE" id="PS51469"/>
    </source>
</evidence>
<reference evidence="8 9" key="1">
    <citation type="submission" date="2025-04" db="UniProtKB">
        <authorList>
            <consortium name="RefSeq"/>
        </authorList>
    </citation>
    <scope>IDENTIFICATION</scope>
</reference>
<dbReference type="RefSeq" id="XP_005746882.1">
    <property type="nucleotide sequence ID" value="XM_005746825.1"/>
</dbReference>
<gene>
    <name evidence="8 9" type="primary">LOC102201767</name>
</gene>
<dbReference type="GeneID" id="102201767"/>
<dbReference type="Gene3D" id="2.60.120.260">
    <property type="entry name" value="Galactose-binding domain-like"/>
    <property type="match status" value="1"/>
</dbReference>
<proteinExistence type="predicted"/>